<comment type="caution">
    <text evidence="1">The sequence shown here is derived from an EMBL/GenBank/DDBJ whole genome shotgun (WGS) entry which is preliminary data.</text>
</comment>
<protein>
    <submittedName>
        <fullName evidence="1">Integrating conjugative element protein</fullName>
    </submittedName>
</protein>
<dbReference type="NCBIfam" id="TIGR03765">
    <property type="entry name" value="ICE_PFL_4695"/>
    <property type="match status" value="1"/>
</dbReference>
<dbReference type="InterPro" id="IPR021300">
    <property type="entry name" value="Integr_conj_element_PFL4695"/>
</dbReference>
<dbReference type="EMBL" id="RZGR01000020">
    <property type="protein sequence ID" value="RUQ85141.1"/>
    <property type="molecule type" value="Genomic_DNA"/>
</dbReference>
<gene>
    <name evidence="1" type="ORF">EKM59_07455</name>
</gene>
<reference evidence="1 2" key="1">
    <citation type="submission" date="2018-12" db="EMBL/GenBank/DDBJ databases">
        <title>Legionella sp,whole genome shotgun sequence.</title>
        <authorList>
            <person name="Wu H."/>
        </authorList>
    </citation>
    <scope>NUCLEOTIDE SEQUENCE [LARGE SCALE GENOMIC DNA]</scope>
    <source>
        <strain evidence="2">km714</strain>
    </source>
</reference>
<accession>A0A433JIK0</accession>
<keyword evidence="2" id="KW-1185">Reference proteome</keyword>
<dbReference type="AlphaFoldDB" id="A0A433JIK0"/>
<dbReference type="Pfam" id="PF11072">
    <property type="entry name" value="DUF2859"/>
    <property type="match status" value="1"/>
</dbReference>
<organism evidence="1 2">
    <name type="scientific">Legionella septentrionalis</name>
    <dbReference type="NCBI Taxonomy" id="2498109"/>
    <lineage>
        <taxon>Bacteria</taxon>
        <taxon>Pseudomonadati</taxon>
        <taxon>Pseudomonadota</taxon>
        <taxon>Gammaproteobacteria</taxon>
        <taxon>Legionellales</taxon>
        <taxon>Legionellaceae</taxon>
        <taxon>Legionella</taxon>
    </lineage>
</organism>
<evidence type="ECO:0000313" key="1">
    <source>
        <dbReference type="EMBL" id="RUQ85141.1"/>
    </source>
</evidence>
<evidence type="ECO:0000313" key="2">
    <source>
        <dbReference type="Proteomes" id="UP000288012"/>
    </source>
</evidence>
<name>A0A433JIK0_9GAMM</name>
<dbReference type="Proteomes" id="UP000288012">
    <property type="component" value="Unassembled WGS sequence"/>
</dbReference>
<sequence>MTRLFLLFLITFNAYAMDVIPLTFSHDNAAMRLNLSSPIGVPVKSKATVGKVIRKELKTDLINIAIFVIGVDDTSLKWLAMNQERLKEMQAIGFVTNVNNLEKIIALQEKYQLPLLPVNVDPLLSYIQVQHYPLIIAEGAVWQ</sequence>
<proteinExistence type="predicted"/>